<name>A0A5M9ZH42_9BIFI</name>
<accession>A0A5M9ZH42</accession>
<sequence length="167" mass="17446">MNGKARTAIGIGVALLAAAAIAFGVWWQSGRADAGAPPERPQVSTEGDIKAGHVRIGSVTRTDDIIVVRVEWTNRTGKAASADSTLTVRAWRDADGKALDRTTTTPARSGFDAASVGTRIADGKTATITYAFDAPKDDKDMVAVTVTTTFATDESIVSKTVRPTPVA</sequence>
<dbReference type="AlphaFoldDB" id="A0A5M9ZH42"/>
<evidence type="ECO:0000259" key="2">
    <source>
        <dbReference type="Pfam" id="PF16729"/>
    </source>
</evidence>
<reference evidence="3 4" key="1">
    <citation type="journal article" date="2019" name="Syst. Appl. Microbiol.">
        <title>Characterization of Bifidobacterium species in feaces of the Egyptian fruit bat: Description of B. vespertilionis sp. nov. and B. rousetti sp. nov.</title>
        <authorList>
            <person name="Modesto M."/>
            <person name="Satti M."/>
            <person name="Watanabe K."/>
            <person name="Puglisi E."/>
            <person name="Morelli L."/>
            <person name="Huang C.-H."/>
            <person name="Liou J.-S."/>
            <person name="Miyashita M."/>
            <person name="Tamura T."/>
            <person name="Saito S."/>
            <person name="Mori K."/>
            <person name="Huang L."/>
            <person name="Sciavilla P."/>
            <person name="Sandri C."/>
            <person name="Spiezio C."/>
            <person name="Vitali F."/>
            <person name="Cavalieri D."/>
            <person name="Perpetuini G."/>
            <person name="Tofalo R."/>
            <person name="Bonetti A."/>
            <person name="Arita M."/>
            <person name="Mattarelli P."/>
        </authorList>
    </citation>
    <scope>NUCLEOTIDE SEQUENCE [LARGE SCALE GENOMIC DNA]</scope>
    <source>
        <strain evidence="3 4">RST17</strain>
    </source>
</reference>
<comment type="caution">
    <text evidence="3">The sequence shown here is derived from an EMBL/GenBank/DDBJ whole genome shotgun (WGS) entry which is preliminary data.</text>
</comment>
<protein>
    <submittedName>
        <fullName evidence="3">DUF5067 domain-containing protein</fullName>
    </submittedName>
</protein>
<dbReference type="InterPro" id="IPR031989">
    <property type="entry name" value="DUF5067"/>
</dbReference>
<gene>
    <name evidence="3" type="ORF">EMO91_10425</name>
</gene>
<dbReference type="Proteomes" id="UP000410049">
    <property type="component" value="Unassembled WGS sequence"/>
</dbReference>
<dbReference type="InterPro" id="IPR029050">
    <property type="entry name" value="Immunoprotect_excell_Ig-like"/>
</dbReference>
<keyword evidence="1" id="KW-0732">Signal</keyword>
<organism evidence="3 4">
    <name type="scientific">Bifidobacterium myosotis</name>
    <dbReference type="NCBI Taxonomy" id="1630166"/>
    <lineage>
        <taxon>Bacteria</taxon>
        <taxon>Bacillati</taxon>
        <taxon>Actinomycetota</taxon>
        <taxon>Actinomycetes</taxon>
        <taxon>Bifidobacteriales</taxon>
        <taxon>Bifidobacteriaceae</taxon>
        <taxon>Bifidobacterium</taxon>
    </lineage>
</organism>
<dbReference type="Gene3D" id="2.60.40.1240">
    <property type="match status" value="1"/>
</dbReference>
<feature type="domain" description="DUF5067" evidence="2">
    <location>
        <begin position="43"/>
        <end position="140"/>
    </location>
</feature>
<evidence type="ECO:0000256" key="1">
    <source>
        <dbReference type="ARBA" id="ARBA00022729"/>
    </source>
</evidence>
<evidence type="ECO:0000313" key="3">
    <source>
        <dbReference type="EMBL" id="KAA8826937.1"/>
    </source>
</evidence>
<proteinExistence type="predicted"/>
<evidence type="ECO:0000313" key="4">
    <source>
        <dbReference type="Proteomes" id="UP000410049"/>
    </source>
</evidence>
<dbReference type="RefSeq" id="WP_150379893.1">
    <property type="nucleotide sequence ID" value="NZ_RZUH01000009.1"/>
</dbReference>
<dbReference type="Pfam" id="PF16729">
    <property type="entry name" value="DUF5067"/>
    <property type="match status" value="1"/>
</dbReference>
<dbReference type="EMBL" id="RZUH01000009">
    <property type="protein sequence ID" value="KAA8826937.1"/>
    <property type="molecule type" value="Genomic_DNA"/>
</dbReference>